<feature type="region of interest" description="Disordered" evidence="1">
    <location>
        <begin position="844"/>
        <end position="874"/>
    </location>
</feature>
<feature type="region of interest" description="Disordered" evidence="1">
    <location>
        <begin position="1"/>
        <end position="24"/>
    </location>
</feature>
<keyword evidence="2" id="KW-0812">Transmembrane</keyword>
<feature type="compositionally biased region" description="Basic and acidic residues" evidence="1">
    <location>
        <begin position="931"/>
        <end position="942"/>
    </location>
</feature>
<dbReference type="Proteomes" id="UP001620626">
    <property type="component" value="Unassembled WGS sequence"/>
</dbReference>
<dbReference type="InterPro" id="IPR011701">
    <property type="entry name" value="MFS"/>
</dbReference>
<evidence type="ECO:0000313" key="3">
    <source>
        <dbReference type="EMBL" id="KAL3097967.1"/>
    </source>
</evidence>
<keyword evidence="2" id="KW-1133">Transmembrane helix</keyword>
<dbReference type="Pfam" id="PF07690">
    <property type="entry name" value="MFS_1"/>
    <property type="match status" value="2"/>
</dbReference>
<feature type="compositionally biased region" description="Polar residues" evidence="1">
    <location>
        <begin position="857"/>
        <end position="872"/>
    </location>
</feature>
<feature type="transmembrane region" description="Helical" evidence="2">
    <location>
        <begin position="784"/>
        <end position="806"/>
    </location>
</feature>
<protein>
    <recommendedName>
        <fullName evidence="5">Major facilitator superfamily (MFS) profile domain-containing protein</fullName>
    </recommendedName>
</protein>
<feature type="transmembrane region" description="Helical" evidence="2">
    <location>
        <begin position="289"/>
        <end position="307"/>
    </location>
</feature>
<keyword evidence="2" id="KW-0472">Membrane</keyword>
<dbReference type="PANTHER" id="PTHR11360:SF286">
    <property type="entry name" value="GH22266P"/>
    <property type="match status" value="1"/>
</dbReference>
<feature type="transmembrane region" description="Helical" evidence="2">
    <location>
        <begin position="812"/>
        <end position="836"/>
    </location>
</feature>
<dbReference type="CDD" id="cd17352">
    <property type="entry name" value="MFS_MCT_SLC16"/>
    <property type="match status" value="1"/>
</dbReference>
<dbReference type="SUPFAM" id="SSF103473">
    <property type="entry name" value="MFS general substrate transporter"/>
    <property type="match status" value="1"/>
</dbReference>
<feature type="compositionally biased region" description="Basic and acidic residues" evidence="1">
    <location>
        <begin position="844"/>
        <end position="855"/>
    </location>
</feature>
<feature type="region of interest" description="Disordered" evidence="1">
    <location>
        <begin position="395"/>
        <end position="480"/>
    </location>
</feature>
<feature type="transmembrane region" description="Helical" evidence="2">
    <location>
        <begin position="168"/>
        <end position="188"/>
    </location>
</feature>
<reference evidence="3 4" key="1">
    <citation type="submission" date="2024-10" db="EMBL/GenBank/DDBJ databases">
        <authorList>
            <person name="Kim D."/>
        </authorList>
    </citation>
    <scope>NUCLEOTIDE SEQUENCE [LARGE SCALE GENOMIC DNA]</scope>
    <source>
        <strain evidence="3">BH-2024</strain>
    </source>
</reference>
<evidence type="ECO:0000256" key="1">
    <source>
        <dbReference type="SAM" id="MobiDB-lite"/>
    </source>
</evidence>
<sequence>MAQNEQIATEEENHSANANPRKSVTKEIATVPFLTVADENSSTPKSPIRAQIMAEASAEADFSPNRKSLLVCNRFHEDSCSECCIEENNLLPDNNSEFQSNYSINELPAGYLLKGDLIINQLPTPPDGGFGWVIVAAAFVCNFVVDGVSNSFGSFMSAYQAAFHTTKAATSVIGSLLIGVYLLAGPLSGALLNNFEARKVVIAGTVLSSVAFALSAFSPNIFVHYLLYGVFGGIGFSFIYLPAIVIVSQYFESKRALATGISVAGSGFGTFLIPLILKFFLEAFGWQMALYVTALLTLSCAFCGILFRPLPMPTFDLEKQNKLNEELKQQALIAALQQVESESNVSEEEEEEEANNGGISPPRRSGATRTSSECTDGQPLLMANGVELGAVGEHAEEANEADSSPITPHNRPPLSPILERVVRRLSKKRGGSQHHNPHQQQQQSGGAEAGAALGRHPTGVSTRTRKPTLASVTSESVWMGSSTQLRQSRLNLCSQLSRVSARSYAQSLSRISQAPPQSIKAGDSVLSIALSGAEPKEFARPLSRNDIFLQGSIRNLKEFENEGSNYHRYRGSQISIPLTVAAQNLSCAMSQVGAGEIAESNSCRFGGSQYSRVTGGAFGVEEDEPGTANDSNCRCVPFPIRHALAQMVDFSLLFEPVMCIICVSNILAMLGFYVPFVFLTDLATSKGISNAEATFLLPFIGIANTFGRVFFGWMADRRWVSALSITNCSLVLCGLLTALCPLLPSFLSLSLYASLFGFIVAAYVCLTSIVLADLLGVERLTNSFGLVVVSRGFASLLGTPIAGIVYDLSDSYGASFIYAGLLIFLSGLVSCIIPMVHRHQRSQLKNEGDYEDKVKRPTTTTVEQQQDAQSGKLSVLTERSEENLTEYQRTIQSINQQRALMYELDEYRKRSQRLDEGHEEETEEQQTEGGGEAHCRGPETETHAAQTEANKAGQEDAEVEKKDAETKKKDALAEKKNTEAEKKDAEKTTEARNMQMRNADATDNDPQREQQKGEKAEANISLTGAINGGNAIPLQVLN</sequence>
<proteinExistence type="predicted"/>
<feature type="transmembrane region" description="Helical" evidence="2">
    <location>
        <begin position="750"/>
        <end position="772"/>
    </location>
</feature>
<evidence type="ECO:0000313" key="4">
    <source>
        <dbReference type="Proteomes" id="UP001620626"/>
    </source>
</evidence>
<accession>A0ABD2K507</accession>
<feature type="transmembrane region" description="Helical" evidence="2">
    <location>
        <begin position="129"/>
        <end position="148"/>
    </location>
</feature>
<dbReference type="PANTHER" id="PTHR11360">
    <property type="entry name" value="MONOCARBOXYLATE TRANSPORTER"/>
    <property type="match status" value="1"/>
</dbReference>
<name>A0ABD2K507_9BILA</name>
<keyword evidence="4" id="KW-1185">Reference proteome</keyword>
<evidence type="ECO:0000256" key="2">
    <source>
        <dbReference type="SAM" id="Phobius"/>
    </source>
</evidence>
<feature type="compositionally biased region" description="Acidic residues" evidence="1">
    <location>
        <begin position="917"/>
        <end position="926"/>
    </location>
</feature>
<feature type="compositionally biased region" description="Polar residues" evidence="1">
    <location>
        <begin position="470"/>
        <end position="480"/>
    </location>
</feature>
<dbReference type="EMBL" id="JBICBT010000830">
    <property type="protein sequence ID" value="KAL3097967.1"/>
    <property type="molecule type" value="Genomic_DNA"/>
</dbReference>
<dbReference type="AlphaFoldDB" id="A0ABD2K507"/>
<feature type="transmembrane region" description="Helical" evidence="2">
    <location>
        <begin position="200"/>
        <end position="219"/>
    </location>
</feature>
<feature type="compositionally biased region" description="Basic and acidic residues" evidence="1">
    <location>
        <begin position="959"/>
        <end position="990"/>
    </location>
</feature>
<feature type="transmembrane region" description="Helical" evidence="2">
    <location>
        <begin position="693"/>
        <end position="711"/>
    </location>
</feature>
<dbReference type="InterPro" id="IPR036259">
    <property type="entry name" value="MFS_trans_sf"/>
</dbReference>
<feature type="transmembrane region" description="Helical" evidence="2">
    <location>
        <begin position="256"/>
        <end position="277"/>
    </location>
</feature>
<dbReference type="Gene3D" id="1.20.1250.20">
    <property type="entry name" value="MFS general substrate transporter like domains"/>
    <property type="match status" value="2"/>
</dbReference>
<feature type="region of interest" description="Disordered" evidence="1">
    <location>
        <begin position="910"/>
        <end position="1038"/>
    </location>
</feature>
<feature type="compositionally biased region" description="Acidic residues" evidence="1">
    <location>
        <begin position="345"/>
        <end position="354"/>
    </location>
</feature>
<feature type="compositionally biased region" description="Basic residues" evidence="1">
    <location>
        <begin position="423"/>
        <end position="437"/>
    </location>
</feature>
<dbReference type="InterPro" id="IPR050327">
    <property type="entry name" value="Proton-linked_MCT"/>
</dbReference>
<gene>
    <name evidence="3" type="ORF">niasHT_027512</name>
</gene>
<feature type="compositionally biased region" description="Basic and acidic residues" evidence="1">
    <location>
        <begin position="1005"/>
        <end position="1017"/>
    </location>
</feature>
<comment type="caution">
    <text evidence="3">The sequence shown here is derived from an EMBL/GenBank/DDBJ whole genome shotgun (WGS) entry which is preliminary data.</text>
</comment>
<feature type="transmembrane region" description="Helical" evidence="2">
    <location>
        <begin position="225"/>
        <end position="247"/>
    </location>
</feature>
<organism evidence="3 4">
    <name type="scientific">Heterodera trifolii</name>
    <dbReference type="NCBI Taxonomy" id="157864"/>
    <lineage>
        <taxon>Eukaryota</taxon>
        <taxon>Metazoa</taxon>
        <taxon>Ecdysozoa</taxon>
        <taxon>Nematoda</taxon>
        <taxon>Chromadorea</taxon>
        <taxon>Rhabditida</taxon>
        <taxon>Tylenchina</taxon>
        <taxon>Tylenchomorpha</taxon>
        <taxon>Tylenchoidea</taxon>
        <taxon>Heteroderidae</taxon>
        <taxon>Heteroderinae</taxon>
        <taxon>Heterodera</taxon>
    </lineage>
</organism>
<feature type="transmembrane region" description="Helical" evidence="2">
    <location>
        <begin position="723"/>
        <end position="744"/>
    </location>
</feature>
<feature type="region of interest" description="Disordered" evidence="1">
    <location>
        <begin position="341"/>
        <end position="378"/>
    </location>
</feature>
<evidence type="ECO:0008006" key="5">
    <source>
        <dbReference type="Google" id="ProtNLM"/>
    </source>
</evidence>
<feature type="compositionally biased region" description="Low complexity" evidence="1">
    <location>
        <begin position="438"/>
        <end position="456"/>
    </location>
</feature>
<feature type="transmembrane region" description="Helical" evidence="2">
    <location>
        <begin position="650"/>
        <end position="673"/>
    </location>
</feature>